<proteinExistence type="predicted"/>
<name>A0ABQ9JR35_9CUCU</name>
<evidence type="ECO:0000313" key="1">
    <source>
        <dbReference type="EMBL" id="KAJ8980048.1"/>
    </source>
</evidence>
<gene>
    <name evidence="1" type="ORF">NQ317_012888</name>
</gene>
<keyword evidence="2" id="KW-1185">Reference proteome</keyword>
<dbReference type="Proteomes" id="UP001162164">
    <property type="component" value="Unassembled WGS sequence"/>
</dbReference>
<organism evidence="1 2">
    <name type="scientific">Molorchus minor</name>
    <dbReference type="NCBI Taxonomy" id="1323400"/>
    <lineage>
        <taxon>Eukaryota</taxon>
        <taxon>Metazoa</taxon>
        <taxon>Ecdysozoa</taxon>
        <taxon>Arthropoda</taxon>
        <taxon>Hexapoda</taxon>
        <taxon>Insecta</taxon>
        <taxon>Pterygota</taxon>
        <taxon>Neoptera</taxon>
        <taxon>Endopterygota</taxon>
        <taxon>Coleoptera</taxon>
        <taxon>Polyphaga</taxon>
        <taxon>Cucujiformia</taxon>
        <taxon>Chrysomeloidea</taxon>
        <taxon>Cerambycidae</taxon>
        <taxon>Lamiinae</taxon>
        <taxon>Monochamini</taxon>
        <taxon>Molorchus</taxon>
    </lineage>
</organism>
<protein>
    <submittedName>
        <fullName evidence="1">Uncharacterized protein</fullName>
    </submittedName>
</protein>
<sequence length="151" mass="17740">MSVCGEEGIEYWLRRHILSQFVLMGVKRRMSLILNGGRASNAEQIRKQNRVQKQIFDVPMLVWWALTIERRKSLLRGLPRYNSFVEICHKLCRSYKLLGHLLEIVNRPEYYELGLVVINIYPMIVIKSMLGNTRLISPSIFKMSHMLFKSS</sequence>
<accession>A0ABQ9JR35</accession>
<dbReference type="EMBL" id="JAPWTJ010000292">
    <property type="protein sequence ID" value="KAJ8980048.1"/>
    <property type="molecule type" value="Genomic_DNA"/>
</dbReference>
<reference evidence="1" key="1">
    <citation type="journal article" date="2023" name="Insect Mol. Biol.">
        <title>Genome sequencing provides insights into the evolution of gene families encoding plant cell wall-degrading enzymes in longhorned beetles.</title>
        <authorList>
            <person name="Shin N.R."/>
            <person name="Okamura Y."/>
            <person name="Kirsch R."/>
            <person name="Pauchet Y."/>
        </authorList>
    </citation>
    <scope>NUCLEOTIDE SEQUENCE</scope>
    <source>
        <strain evidence="1">MMC_N1</strain>
    </source>
</reference>
<evidence type="ECO:0000313" key="2">
    <source>
        <dbReference type="Proteomes" id="UP001162164"/>
    </source>
</evidence>
<comment type="caution">
    <text evidence="1">The sequence shown here is derived from an EMBL/GenBank/DDBJ whole genome shotgun (WGS) entry which is preliminary data.</text>
</comment>